<evidence type="ECO:0000256" key="7">
    <source>
        <dbReference type="ARBA" id="ARBA00022840"/>
    </source>
</evidence>
<organism evidence="13 14">
    <name type="scientific">Aristophania vespae</name>
    <dbReference type="NCBI Taxonomy" id="2697033"/>
    <lineage>
        <taxon>Bacteria</taxon>
        <taxon>Pseudomonadati</taxon>
        <taxon>Pseudomonadota</taxon>
        <taxon>Alphaproteobacteria</taxon>
        <taxon>Acetobacterales</taxon>
        <taxon>Acetobacteraceae</taxon>
        <taxon>Aristophania</taxon>
    </lineage>
</organism>
<accession>A0A6P1NFY0</accession>
<reference evidence="13 14" key="1">
    <citation type="submission" date="2020-01" db="EMBL/GenBank/DDBJ databases">
        <title>Genome sequencing of strain KACC 21507.</title>
        <authorList>
            <person name="Heo J."/>
            <person name="Kim S.-J."/>
            <person name="Kim J.-S."/>
            <person name="Hong S.-B."/>
            <person name="Kwon S.-W."/>
        </authorList>
    </citation>
    <scope>NUCLEOTIDE SEQUENCE [LARGE SCALE GENOMIC DNA]</scope>
    <source>
        <strain evidence="13 14">KACC 21507</strain>
    </source>
</reference>
<feature type="coiled-coil region" evidence="10">
    <location>
        <begin position="312"/>
        <end position="359"/>
    </location>
</feature>
<evidence type="ECO:0000256" key="6">
    <source>
        <dbReference type="ARBA" id="ARBA00022777"/>
    </source>
</evidence>
<keyword evidence="14" id="KW-1185">Reference proteome</keyword>
<name>A0A6P1NFY0_9PROT</name>
<protein>
    <recommendedName>
        <fullName evidence="2">histidine kinase</fullName>
        <ecNumber evidence="2">2.7.13.3</ecNumber>
    </recommendedName>
</protein>
<dbReference type="SUPFAM" id="SSF55874">
    <property type="entry name" value="ATPase domain of HSP90 chaperone/DNA topoisomerase II/histidine kinase"/>
    <property type="match status" value="1"/>
</dbReference>
<evidence type="ECO:0000256" key="9">
    <source>
        <dbReference type="PROSITE-ProRule" id="PRU00169"/>
    </source>
</evidence>
<dbReference type="Gene3D" id="3.40.50.2300">
    <property type="match status" value="1"/>
</dbReference>
<evidence type="ECO:0000259" key="11">
    <source>
        <dbReference type="PROSITE" id="PS50109"/>
    </source>
</evidence>
<dbReference type="SUPFAM" id="SSF52172">
    <property type="entry name" value="CheY-like"/>
    <property type="match status" value="1"/>
</dbReference>
<dbReference type="EC" id="2.7.13.3" evidence="2"/>
<dbReference type="PRINTS" id="PR00344">
    <property type="entry name" value="BCTRLSENSOR"/>
</dbReference>
<dbReference type="InterPro" id="IPR003594">
    <property type="entry name" value="HATPase_dom"/>
</dbReference>
<evidence type="ECO:0000256" key="10">
    <source>
        <dbReference type="SAM" id="Coils"/>
    </source>
</evidence>
<dbReference type="EMBL" id="CP047652">
    <property type="protein sequence ID" value="QHI95817.1"/>
    <property type="molecule type" value="Genomic_DNA"/>
</dbReference>
<dbReference type="CDD" id="cd00082">
    <property type="entry name" value="HisKA"/>
    <property type="match status" value="1"/>
</dbReference>
<dbReference type="Pfam" id="PF00512">
    <property type="entry name" value="HisKA"/>
    <property type="match status" value="1"/>
</dbReference>
<comment type="caution">
    <text evidence="9">Lacks conserved residue(s) required for the propagation of feature annotation.</text>
</comment>
<dbReference type="Pfam" id="PF02518">
    <property type="entry name" value="HATPase_c"/>
    <property type="match status" value="1"/>
</dbReference>
<dbReference type="InterPro" id="IPR001789">
    <property type="entry name" value="Sig_transdc_resp-reg_receiver"/>
</dbReference>
<dbReference type="GO" id="GO:0000155">
    <property type="term" value="F:phosphorelay sensor kinase activity"/>
    <property type="evidence" value="ECO:0007669"/>
    <property type="project" value="InterPro"/>
</dbReference>
<evidence type="ECO:0000256" key="1">
    <source>
        <dbReference type="ARBA" id="ARBA00000085"/>
    </source>
</evidence>
<keyword evidence="8" id="KW-0902">Two-component regulatory system</keyword>
<comment type="catalytic activity">
    <reaction evidence="1">
        <text>ATP + protein L-histidine = ADP + protein N-phospho-L-histidine.</text>
        <dbReference type="EC" id="2.7.13.3"/>
    </reaction>
</comment>
<dbReference type="InterPro" id="IPR005467">
    <property type="entry name" value="His_kinase_dom"/>
</dbReference>
<evidence type="ECO:0000256" key="4">
    <source>
        <dbReference type="ARBA" id="ARBA00022679"/>
    </source>
</evidence>
<keyword evidence="7" id="KW-0067">ATP-binding</keyword>
<evidence type="ECO:0000313" key="14">
    <source>
        <dbReference type="Proteomes" id="UP000463975"/>
    </source>
</evidence>
<dbReference type="Proteomes" id="UP000463975">
    <property type="component" value="Chromosome"/>
</dbReference>
<dbReference type="PROSITE" id="PS50110">
    <property type="entry name" value="RESPONSE_REGULATORY"/>
    <property type="match status" value="1"/>
</dbReference>
<dbReference type="RefSeq" id="WP_160618892.1">
    <property type="nucleotide sequence ID" value="NZ_CP047652.1"/>
</dbReference>
<dbReference type="PANTHER" id="PTHR43065:SF10">
    <property type="entry name" value="PEROXIDE STRESS-ACTIVATED HISTIDINE KINASE MAK3"/>
    <property type="match status" value="1"/>
</dbReference>
<evidence type="ECO:0000256" key="3">
    <source>
        <dbReference type="ARBA" id="ARBA00022553"/>
    </source>
</evidence>
<keyword evidence="10" id="KW-0175">Coiled coil</keyword>
<feature type="domain" description="Response regulatory" evidence="12">
    <location>
        <begin position="13"/>
        <end position="133"/>
    </location>
</feature>
<dbReference type="Gene3D" id="1.10.287.130">
    <property type="match status" value="1"/>
</dbReference>
<dbReference type="InterPro" id="IPR011006">
    <property type="entry name" value="CheY-like_superfamily"/>
</dbReference>
<evidence type="ECO:0000313" key="13">
    <source>
        <dbReference type="EMBL" id="QHI95817.1"/>
    </source>
</evidence>
<dbReference type="PROSITE" id="PS50109">
    <property type="entry name" value="HIS_KIN"/>
    <property type="match status" value="1"/>
</dbReference>
<dbReference type="InterPro" id="IPR036097">
    <property type="entry name" value="HisK_dim/P_sf"/>
</dbReference>
<evidence type="ECO:0000256" key="5">
    <source>
        <dbReference type="ARBA" id="ARBA00022741"/>
    </source>
</evidence>
<keyword evidence="3" id="KW-0597">Phosphoprotein</keyword>
<sequence>MQIFRPAELEKINILLVEPDGEEQGKIKHLLLSQGFHLVCVECAENALPVLEQSRVNGLPDLIVVCTWLAGMSAGQLVRRLRLDGWLRSIPVLMLTEDVSSGVERDGLESGADAYISRSAHPDLLFLRIRALLQTGTERIPEEDSAKLRRARIVIVNPPTDESLLNFWENAQAEFLEDDLDDDYQEGPGLGELLWRDGYTVTTVERSTDLIEGGWLGSGSAPDCLVLVDLGKGEGDLEFCQLIEKRRQAIKEAGATPFRILGIVEAQRFRGQSSVAYLEAGIDDLVSSDISLDVLALRIRTLAQRRMAEESFRQKESERQRAAIALEAARAKAEMAEALEQANQELAHTNTQLIQAQAKLVHTAKMASLGELVAGIAHEINNPLAFTISHASTVAASLAALKTEVTSEDTRKKIEKGSSRLEAMKIGLQRIQNLVVGLRRFSRLDETVFQKVDVVEALEITLTLLAHKLGKNIQVTKKLEAPSHLICQASLINQAVMNIISNAADAIASGYKASEPAQGHIEIATHLQNDSYIITVCDDGTGLKEDVQHRVFDPFFTTKPVGEGTGLGLAIAHGVVEAHGGTIEIGPGLWEHKPASGTCFRLVIPVYQTPEGLAAKGRVK</sequence>
<dbReference type="GO" id="GO:0005524">
    <property type="term" value="F:ATP binding"/>
    <property type="evidence" value="ECO:0007669"/>
    <property type="project" value="UniProtKB-KW"/>
</dbReference>
<keyword evidence="6 13" id="KW-0418">Kinase</keyword>
<keyword evidence="4" id="KW-0808">Transferase</keyword>
<dbReference type="SMART" id="SM00387">
    <property type="entry name" value="HATPase_c"/>
    <property type="match status" value="1"/>
</dbReference>
<evidence type="ECO:0000256" key="2">
    <source>
        <dbReference type="ARBA" id="ARBA00012438"/>
    </source>
</evidence>
<dbReference type="InterPro" id="IPR004358">
    <property type="entry name" value="Sig_transdc_His_kin-like_C"/>
</dbReference>
<keyword evidence="5" id="KW-0547">Nucleotide-binding</keyword>
<gene>
    <name evidence="13" type="ORF">GT348_05765</name>
</gene>
<dbReference type="InterPro" id="IPR036890">
    <property type="entry name" value="HATPase_C_sf"/>
</dbReference>
<dbReference type="AlphaFoldDB" id="A0A6P1NFY0"/>
<dbReference type="SMART" id="SM00448">
    <property type="entry name" value="REC"/>
    <property type="match status" value="1"/>
</dbReference>
<evidence type="ECO:0000259" key="12">
    <source>
        <dbReference type="PROSITE" id="PS50110"/>
    </source>
</evidence>
<evidence type="ECO:0000256" key="8">
    <source>
        <dbReference type="ARBA" id="ARBA00023012"/>
    </source>
</evidence>
<feature type="domain" description="Histidine kinase" evidence="11">
    <location>
        <begin position="375"/>
        <end position="608"/>
    </location>
</feature>
<dbReference type="KEGG" id="bomb:GT348_05765"/>
<dbReference type="PANTHER" id="PTHR43065">
    <property type="entry name" value="SENSOR HISTIDINE KINASE"/>
    <property type="match status" value="1"/>
</dbReference>
<dbReference type="SUPFAM" id="SSF47384">
    <property type="entry name" value="Homodimeric domain of signal transducing histidine kinase"/>
    <property type="match status" value="1"/>
</dbReference>
<dbReference type="InterPro" id="IPR003661">
    <property type="entry name" value="HisK_dim/P_dom"/>
</dbReference>
<dbReference type="SMART" id="SM00388">
    <property type="entry name" value="HisKA"/>
    <property type="match status" value="1"/>
</dbReference>
<proteinExistence type="predicted"/>
<dbReference type="Gene3D" id="3.30.565.10">
    <property type="entry name" value="Histidine kinase-like ATPase, C-terminal domain"/>
    <property type="match status" value="1"/>
</dbReference>